<protein>
    <submittedName>
        <fullName evidence="1">Uncharacterized protein</fullName>
    </submittedName>
</protein>
<dbReference type="KEGG" id="vg:55012861"/>
<reference evidence="1 2" key="1">
    <citation type="submission" date="2019-03" db="EMBL/GenBank/DDBJ databases">
        <authorList>
            <person name="Douthitt C."/>
            <person name="D'Elia T."/>
            <person name="Bockoras C."/>
            <person name="Boss C."/>
            <person name="Clemons M."/>
            <person name="Green W."/>
            <person name="Harel H."/>
            <person name="Larralde J."/>
            <person name="Lopez M."/>
            <person name="Magana D."/>
            <person name="Miguel M."/>
            <person name="Muschweck L."/>
            <person name="Olivos K."/>
            <person name="Racette D."/>
            <person name="Reynolds M."/>
            <person name="Ru Y."/>
            <person name="Santana M."/>
            <person name="Simon R."/>
            <person name="Smotrilla K."/>
            <person name="Sufficool B."/>
            <person name="Tamayo B."/>
            <person name="Tirado E."/>
            <person name="Vajanyi M."/>
            <person name="Weger M."/>
            <person name="Wehr A."/>
            <person name="Whitaker K."/>
            <person name="Garlena R.A."/>
            <person name="Russell D.A."/>
            <person name="Pope W.H."/>
            <person name="Jacobs-Sera D."/>
            <person name="Hatfull G.F."/>
        </authorList>
    </citation>
    <scope>NUCLEOTIDE SEQUENCE [LARGE SCALE GENOMIC DNA]</scope>
</reference>
<evidence type="ECO:0000313" key="2">
    <source>
        <dbReference type="Proteomes" id="UP000297070"/>
    </source>
</evidence>
<proteinExistence type="predicted"/>
<dbReference type="Proteomes" id="UP000297070">
    <property type="component" value="Segment"/>
</dbReference>
<evidence type="ECO:0000313" key="1">
    <source>
        <dbReference type="EMBL" id="QBZ72644.1"/>
    </source>
</evidence>
<organism evidence="1 2">
    <name type="scientific">Gordonia phage GodonK</name>
    <dbReference type="NCBI Taxonomy" id="2562192"/>
    <lineage>
        <taxon>Viruses</taxon>
        <taxon>Duplodnaviria</taxon>
        <taxon>Heunggongvirae</taxon>
        <taxon>Uroviricota</taxon>
        <taxon>Caudoviricetes</taxon>
        <taxon>Godonkavirus</taxon>
        <taxon>Godonkavirus godonK</taxon>
    </lineage>
</organism>
<name>A0A4D6E2B4_9CAUD</name>
<dbReference type="RefSeq" id="YP_009821409.1">
    <property type="nucleotide sequence ID" value="NC_048176.1"/>
</dbReference>
<dbReference type="GeneID" id="55012861"/>
<accession>A0A4D6E2B4</accession>
<dbReference type="EMBL" id="MK620899">
    <property type="protein sequence ID" value="QBZ72644.1"/>
    <property type="molecule type" value="Genomic_DNA"/>
</dbReference>
<sequence length="74" mass="8397">MIVTTERQVKLLHQVSWKTGRDTLYSGEKYYEASCTCGRVEEFHSWGDSVAWADNHTKYGATYGCGSRYGTAHD</sequence>
<gene>
    <name evidence="1" type="primary">25</name>
    <name evidence="1" type="ORF">SEA_GODONK_25</name>
</gene>
<keyword evidence="2" id="KW-1185">Reference proteome</keyword>